<dbReference type="AlphaFoldDB" id="A0A238BSE6"/>
<gene>
    <name evidence="1" type="ORF">X798_05400</name>
</gene>
<organism evidence="1 2">
    <name type="scientific">Onchocerca flexuosa</name>
    <dbReference type="NCBI Taxonomy" id="387005"/>
    <lineage>
        <taxon>Eukaryota</taxon>
        <taxon>Metazoa</taxon>
        <taxon>Ecdysozoa</taxon>
        <taxon>Nematoda</taxon>
        <taxon>Chromadorea</taxon>
        <taxon>Rhabditida</taxon>
        <taxon>Spirurina</taxon>
        <taxon>Spiruromorpha</taxon>
        <taxon>Filarioidea</taxon>
        <taxon>Onchocercidae</taxon>
        <taxon>Onchocerca</taxon>
    </lineage>
</organism>
<proteinExistence type="predicted"/>
<dbReference type="OrthoDB" id="191139at2759"/>
<sequence>MKKLERKKDISEREFPTEKHKIDWEDVMAEREYEKYLQFSRTKLMNHLTSFALHRLLVRQGCQFRVTSNVVDVGNMEPRGRRSRSTSLSSSDTALVLTSGVGTLLTLIESPAFENVSGKYFDCHGKQTRSSSDATDERLQQKLWEMIHTFLQIVRPMMFTGSIPARIRDEYFEITRSTRIF</sequence>
<protein>
    <submittedName>
        <fullName evidence="1">Uncharacterized protein</fullName>
    </submittedName>
</protein>
<keyword evidence="2" id="KW-1185">Reference proteome</keyword>
<dbReference type="Gene3D" id="3.40.50.720">
    <property type="entry name" value="NAD(P)-binding Rossmann-like Domain"/>
    <property type="match status" value="1"/>
</dbReference>
<accession>A0A238BSE6</accession>
<name>A0A238BSE6_9BILA</name>
<dbReference type="EMBL" id="KZ270027">
    <property type="protein sequence ID" value="OZC07605.1"/>
    <property type="molecule type" value="Genomic_DNA"/>
</dbReference>
<reference evidence="1 2" key="1">
    <citation type="submission" date="2015-12" db="EMBL/GenBank/DDBJ databases">
        <title>Draft genome of the nematode, Onchocerca flexuosa.</title>
        <authorList>
            <person name="Mitreva M."/>
        </authorList>
    </citation>
    <scope>NUCLEOTIDE SEQUENCE [LARGE SCALE GENOMIC DNA]</scope>
    <source>
        <strain evidence="1">Red Deer</strain>
    </source>
</reference>
<dbReference type="Proteomes" id="UP000242913">
    <property type="component" value="Unassembled WGS sequence"/>
</dbReference>
<evidence type="ECO:0000313" key="1">
    <source>
        <dbReference type="EMBL" id="OZC07605.1"/>
    </source>
</evidence>
<evidence type="ECO:0000313" key="2">
    <source>
        <dbReference type="Proteomes" id="UP000242913"/>
    </source>
</evidence>